<feature type="compositionally biased region" description="Polar residues" evidence="1">
    <location>
        <begin position="225"/>
        <end position="241"/>
    </location>
</feature>
<dbReference type="OrthoDB" id="3512845at2759"/>
<comment type="caution">
    <text evidence="5">The sequence shown here is derived from an EMBL/GenBank/DDBJ whole genome shotgun (WGS) entry which is preliminary data.</text>
</comment>
<feature type="domain" description="HIT" evidence="2">
    <location>
        <begin position="86"/>
        <end position="212"/>
    </location>
</feature>
<dbReference type="PANTHER" id="PTHR37543">
    <property type="entry name" value="CCCH ZINC FINGER DNA BINDING PROTEIN (AFU_ORTHOLOGUE AFUA_5G12760)"/>
    <property type="match status" value="1"/>
</dbReference>
<dbReference type="Proteomes" id="UP000268823">
    <property type="component" value="Unassembled WGS sequence"/>
</dbReference>
<dbReference type="AlphaFoldDB" id="A0A3M7FLG3"/>
<feature type="region of interest" description="Disordered" evidence="1">
    <location>
        <begin position="225"/>
        <end position="258"/>
    </location>
</feature>
<reference evidence="5 6" key="1">
    <citation type="journal article" date="2018" name="BMC Genomics">
        <title>Genomic evidence for intraspecific hybridization in a clonal and extremely halotolerant yeast.</title>
        <authorList>
            <person name="Gostincar C."/>
            <person name="Stajich J.E."/>
            <person name="Zupancic J."/>
            <person name="Zalar P."/>
            <person name="Gunde-Cimerman N."/>
        </authorList>
    </citation>
    <scope>NUCLEOTIDE SEQUENCE [LARGE SCALE GENOMIC DNA]</scope>
    <source>
        <strain evidence="5 6">EXF-2788</strain>
    </source>
</reference>
<feature type="region of interest" description="Disordered" evidence="1">
    <location>
        <begin position="155"/>
        <end position="186"/>
    </location>
</feature>
<feature type="compositionally biased region" description="Basic and acidic residues" evidence="1">
    <location>
        <begin position="155"/>
        <end position="175"/>
    </location>
</feature>
<protein>
    <recommendedName>
        <fullName evidence="7">Aprataxin C2HE/C2H2/C2HC zinc finger domain-containing protein</fullName>
    </recommendedName>
</protein>
<dbReference type="InterPro" id="IPR057683">
    <property type="entry name" value="DUF7923"/>
</dbReference>
<evidence type="ECO:0000259" key="2">
    <source>
        <dbReference type="Pfam" id="PF01230"/>
    </source>
</evidence>
<organism evidence="5 6">
    <name type="scientific">Hortaea werneckii</name>
    <name type="common">Black yeast</name>
    <name type="synonym">Cladosporium werneckii</name>
    <dbReference type="NCBI Taxonomy" id="91943"/>
    <lineage>
        <taxon>Eukaryota</taxon>
        <taxon>Fungi</taxon>
        <taxon>Dikarya</taxon>
        <taxon>Ascomycota</taxon>
        <taxon>Pezizomycotina</taxon>
        <taxon>Dothideomycetes</taxon>
        <taxon>Dothideomycetidae</taxon>
        <taxon>Mycosphaerellales</taxon>
        <taxon>Teratosphaeriaceae</taxon>
        <taxon>Hortaea</taxon>
    </lineage>
</organism>
<evidence type="ECO:0000259" key="4">
    <source>
        <dbReference type="Pfam" id="PF25543"/>
    </source>
</evidence>
<feature type="domain" description="DUF7923" evidence="3">
    <location>
        <begin position="387"/>
        <end position="569"/>
    </location>
</feature>
<feature type="compositionally biased region" description="Low complexity" evidence="1">
    <location>
        <begin position="242"/>
        <end position="258"/>
    </location>
</feature>
<proteinExistence type="predicted"/>
<dbReference type="SUPFAM" id="SSF54197">
    <property type="entry name" value="HIT-like"/>
    <property type="match status" value="1"/>
</dbReference>
<dbReference type="Gene3D" id="3.30.428.10">
    <property type="entry name" value="HIT-like"/>
    <property type="match status" value="1"/>
</dbReference>
<gene>
    <name evidence="5" type="ORF">D0861_04027</name>
</gene>
<evidence type="ECO:0000259" key="3">
    <source>
        <dbReference type="Pfam" id="PF25540"/>
    </source>
</evidence>
<accession>A0A3M7FLG3</accession>
<dbReference type="VEuPathDB" id="FungiDB:BTJ68_06944"/>
<evidence type="ECO:0000313" key="6">
    <source>
        <dbReference type="Proteomes" id="UP000268823"/>
    </source>
</evidence>
<dbReference type="EMBL" id="QWIR01000060">
    <property type="protein sequence ID" value="RMY89740.1"/>
    <property type="molecule type" value="Genomic_DNA"/>
</dbReference>
<feature type="compositionally biased region" description="Polar residues" evidence="1">
    <location>
        <begin position="24"/>
        <end position="33"/>
    </location>
</feature>
<evidence type="ECO:0000313" key="5">
    <source>
        <dbReference type="EMBL" id="RMY89740.1"/>
    </source>
</evidence>
<dbReference type="PANTHER" id="PTHR37543:SF1">
    <property type="entry name" value="CCCH ZINC FINGER DNA BINDING PROTEIN (AFU_ORTHOLOGUE AFUA_5G12760)"/>
    <property type="match status" value="1"/>
</dbReference>
<dbReference type="Pfam" id="PF01230">
    <property type="entry name" value="HIT"/>
    <property type="match status" value="1"/>
</dbReference>
<dbReference type="InterPro" id="IPR011146">
    <property type="entry name" value="HIT-like"/>
</dbReference>
<dbReference type="InterPro" id="IPR057654">
    <property type="entry name" value="Znf-CCCH_tandem"/>
</dbReference>
<name>A0A3M7FLG3_HORWE</name>
<dbReference type="InterPro" id="IPR036265">
    <property type="entry name" value="HIT-like_sf"/>
</dbReference>
<feature type="region of interest" description="Disordered" evidence="1">
    <location>
        <begin position="1"/>
        <end position="61"/>
    </location>
</feature>
<evidence type="ECO:0000256" key="1">
    <source>
        <dbReference type="SAM" id="MobiDB-lite"/>
    </source>
</evidence>
<evidence type="ECO:0008006" key="7">
    <source>
        <dbReference type="Google" id="ProtNLM"/>
    </source>
</evidence>
<dbReference type="Pfam" id="PF25543">
    <property type="entry name" value="zf-CCCH_tandem"/>
    <property type="match status" value="1"/>
</dbReference>
<dbReference type="GO" id="GO:0003824">
    <property type="term" value="F:catalytic activity"/>
    <property type="evidence" value="ECO:0007669"/>
    <property type="project" value="InterPro"/>
</dbReference>
<dbReference type="Pfam" id="PF25540">
    <property type="entry name" value="DUF7923"/>
    <property type="match status" value="1"/>
</dbReference>
<sequence length="829" mass="91864">MAGLASADDFEEGLPQDVAATAVPGQQSTQQFPPSARPNAFTELMSKKPAKPKPSPDKTDHQTAKTIFAGRDGLAAYTVDPASFPPSRVVYYNDKFVVINDLFPKASVHLLLLPRDTGKNVLRPQNAFDDVTFLEECREEEKKVRAIVAKELSRRFGKDSASERPRREAEERDPPIPEDQLPPSRDWDKDIISGIHANPSMTHLHIHVLSKDMVSESPLQRVSLSDISNGNNPTVFTSPSLSPANSSHTTATSASGSTPDTTFFQQPTPNLHCHHLHSFTPTRLPTMASNGTAPTGALTHANGNHAPTTNGEEDHIASIWTRYEHLKYSDVMKNLLLEDVISRYENLHLKHKNYVRENEAGFNTAVDYKKKFEEACRNLQHLQGILNRNPFILVLIDGDGLVFNPDFLTQGEKGGKRAAAFLYQAIRTWALREIIEMPDDFRIAVKVYANVKGLAETCAKAGLVSNIAHFEKFAHGFSSGHDLFELIDVGQGDSRATGKMAENLKLHLHDYHCRQIIFGCSQDYDYARLLGQYSLDKEALSRVTLLEGVPFGNELKRLEFKTTKFPGVFREPQLPVGPPGLLTGPLNTNAQAFRPRVESCGLSATSEVFTPRTASPFSPFTSGGAQLHQLDGQVLAQRLPHLRSTSMASSAESSDSGTAGLGSWAAITKASSALPYTEIPKASRPYETAAKTISRNIRGQRIDEPMDYDKDEIQRLKRIKMCNQHYIGQGCCHYNAGRSDKCPHRHDVKLTPQERHWLRVVARETPCKKGTECDDVKCIYGHRCPFPVATEGSSRGSGMCLNGENCRFPRDMHITDTKIVKTTRITGAF</sequence>
<feature type="domain" description="Tandem CCCH zinc finger" evidence="4">
    <location>
        <begin position="758"/>
        <end position="818"/>
    </location>
</feature>